<dbReference type="NCBIfam" id="TIGR00836">
    <property type="entry name" value="amt"/>
    <property type="match status" value="1"/>
</dbReference>
<accession>A0A8H9GV62</accession>
<protein>
    <recommendedName>
        <fullName evidence="8">Ammonium transporter</fullName>
    </recommendedName>
</protein>
<dbReference type="Proteomes" id="UP000600547">
    <property type="component" value="Unassembled WGS sequence"/>
</dbReference>
<keyword evidence="3 8" id="KW-0813">Transport</keyword>
<evidence type="ECO:0000256" key="6">
    <source>
        <dbReference type="ARBA" id="ARBA00023136"/>
    </source>
</evidence>
<keyword evidence="9" id="KW-0732">Signal</keyword>
<dbReference type="SUPFAM" id="SSF111352">
    <property type="entry name" value="Ammonium transporter"/>
    <property type="match status" value="1"/>
</dbReference>
<feature type="transmembrane region" description="Helical" evidence="8">
    <location>
        <begin position="120"/>
        <end position="141"/>
    </location>
</feature>
<feature type="transmembrane region" description="Helical" evidence="8">
    <location>
        <begin position="373"/>
        <end position="395"/>
    </location>
</feature>
<evidence type="ECO:0000313" key="11">
    <source>
        <dbReference type="EMBL" id="GGM49593.1"/>
    </source>
</evidence>
<feature type="transmembrane region" description="Helical" evidence="8">
    <location>
        <begin position="68"/>
        <end position="88"/>
    </location>
</feature>
<feature type="domain" description="Ammonium transporter AmtB-like" evidence="10">
    <location>
        <begin position="33"/>
        <end position="425"/>
    </location>
</feature>
<evidence type="ECO:0000256" key="7">
    <source>
        <dbReference type="ARBA" id="ARBA00023177"/>
    </source>
</evidence>
<feature type="transmembrane region" description="Helical" evidence="8">
    <location>
        <begin position="32"/>
        <end position="56"/>
    </location>
</feature>
<keyword evidence="7 8" id="KW-0924">Ammonia transport</keyword>
<dbReference type="InterPro" id="IPR001905">
    <property type="entry name" value="Ammonium_transpt"/>
</dbReference>
<evidence type="ECO:0000259" key="10">
    <source>
        <dbReference type="Pfam" id="PF00909"/>
    </source>
</evidence>
<name>A0A8H9GV62_9DEIO</name>
<dbReference type="GO" id="GO:0005886">
    <property type="term" value="C:plasma membrane"/>
    <property type="evidence" value="ECO:0007669"/>
    <property type="project" value="UniProtKB-SubCell"/>
</dbReference>
<evidence type="ECO:0000313" key="12">
    <source>
        <dbReference type="Proteomes" id="UP000600547"/>
    </source>
</evidence>
<evidence type="ECO:0000256" key="2">
    <source>
        <dbReference type="ARBA" id="ARBA00005887"/>
    </source>
</evidence>
<keyword evidence="5 8" id="KW-1133">Transmembrane helix</keyword>
<comment type="caution">
    <text evidence="11">The sequence shown here is derived from an EMBL/GenBank/DDBJ whole genome shotgun (WGS) entry which is preliminary data.</text>
</comment>
<keyword evidence="4 8" id="KW-0812">Transmembrane</keyword>
<dbReference type="AlphaFoldDB" id="A0A8H9GV62"/>
<dbReference type="GO" id="GO:0008519">
    <property type="term" value="F:ammonium channel activity"/>
    <property type="evidence" value="ECO:0007669"/>
    <property type="project" value="InterPro"/>
</dbReference>
<proteinExistence type="inferred from homology"/>
<feature type="signal peptide" evidence="9">
    <location>
        <begin position="1"/>
        <end position="22"/>
    </location>
</feature>
<evidence type="ECO:0000256" key="8">
    <source>
        <dbReference type="RuleBase" id="RU362002"/>
    </source>
</evidence>
<dbReference type="InterPro" id="IPR024041">
    <property type="entry name" value="NH4_transpt_AmtB-like_dom"/>
</dbReference>
<sequence>MSPLVRRAAPLLVTLLGGVAAAQPQGLNGADTAFILLCSALVLLMTPGLAIFYGGLVRAGSVLNTMMMSFAAMGIASVAWVAVGYTLAFGPDGNALIGGLSQVGLGNMAGDLTGTIPTPLFAVFQILFAVITLAVVSGSVVERMRFPAFALFGTLWVLCIYAPLAHWVWSPDGWLFKLGLLDFAGGTVVEVASGVSGLVAALVLGPRLGFPRLVSVPHNVPLVLLGTGLLWFGWMGFNAGSALAAGQTAAYALLNTNTAAAAALLSWLLWDQVRGGRPTAIGAATGAVVGLVAVTPACGFVTPGGALLIGAVASTVSWFLVANKHRLLPDDALDVFACHGTAGVVGTLLTGVLASPAINPAGKGLLAGHAAQLGTQLVGVLAAAALAGVGTFALLKLTALLTPLRLTQQQEVRGVDLSEHQEEGYQEAQSPLAAPVFVGHD</sequence>
<feature type="transmembrane region" description="Helical" evidence="8">
    <location>
        <begin position="300"/>
        <end position="321"/>
    </location>
</feature>
<feature type="transmembrane region" description="Helical" evidence="8">
    <location>
        <begin position="181"/>
        <end position="204"/>
    </location>
</feature>
<keyword evidence="12" id="KW-1185">Reference proteome</keyword>
<dbReference type="InterPro" id="IPR029020">
    <property type="entry name" value="Ammonium/urea_transptr"/>
</dbReference>
<feature type="transmembrane region" description="Helical" evidence="8">
    <location>
        <begin position="277"/>
        <end position="294"/>
    </location>
</feature>
<organism evidence="11 12">
    <name type="scientific">Deinococcus arenae</name>
    <dbReference type="NCBI Taxonomy" id="1452751"/>
    <lineage>
        <taxon>Bacteria</taxon>
        <taxon>Thermotogati</taxon>
        <taxon>Deinococcota</taxon>
        <taxon>Deinococci</taxon>
        <taxon>Deinococcales</taxon>
        <taxon>Deinococcaceae</taxon>
        <taxon>Deinococcus</taxon>
    </lineage>
</organism>
<feature type="transmembrane region" description="Helical" evidence="8">
    <location>
        <begin position="148"/>
        <end position="169"/>
    </location>
</feature>
<evidence type="ECO:0000256" key="1">
    <source>
        <dbReference type="ARBA" id="ARBA00004141"/>
    </source>
</evidence>
<comment type="subcellular location">
    <subcellularLocation>
        <location evidence="8">Cell membrane</location>
        <topology evidence="8">Multi-pass membrane protein</topology>
    </subcellularLocation>
    <subcellularLocation>
        <location evidence="1">Membrane</location>
        <topology evidence="1">Multi-pass membrane protein</topology>
    </subcellularLocation>
</comment>
<reference evidence="12" key="1">
    <citation type="journal article" date="2019" name="Int. J. Syst. Evol. Microbiol.">
        <title>The Global Catalogue of Microorganisms (GCM) 10K type strain sequencing project: providing services to taxonomists for standard genome sequencing and annotation.</title>
        <authorList>
            <consortium name="The Broad Institute Genomics Platform"/>
            <consortium name="The Broad Institute Genome Sequencing Center for Infectious Disease"/>
            <person name="Wu L."/>
            <person name="Ma J."/>
        </authorList>
    </citation>
    <scope>NUCLEOTIDE SEQUENCE [LARGE SCALE GENOMIC DNA]</scope>
    <source>
        <strain evidence="12">JCM 31047</strain>
    </source>
</reference>
<comment type="similarity">
    <text evidence="2 8">Belongs to the ammonia transporter channel (TC 1.A.11.2) family.</text>
</comment>
<dbReference type="EMBL" id="BMQG01000009">
    <property type="protein sequence ID" value="GGM49593.1"/>
    <property type="molecule type" value="Genomic_DNA"/>
</dbReference>
<feature type="transmembrane region" description="Helical" evidence="8">
    <location>
        <begin position="333"/>
        <end position="353"/>
    </location>
</feature>
<dbReference type="InterPro" id="IPR018047">
    <property type="entry name" value="Ammonium_transpt_CS"/>
</dbReference>
<feature type="transmembrane region" description="Helical" evidence="8">
    <location>
        <begin position="216"/>
        <end position="237"/>
    </location>
</feature>
<dbReference type="PROSITE" id="PS01219">
    <property type="entry name" value="AMMONIUM_TRANSP"/>
    <property type="match status" value="1"/>
</dbReference>
<evidence type="ECO:0000256" key="5">
    <source>
        <dbReference type="ARBA" id="ARBA00022989"/>
    </source>
</evidence>
<evidence type="ECO:0000256" key="4">
    <source>
        <dbReference type="ARBA" id="ARBA00022692"/>
    </source>
</evidence>
<evidence type="ECO:0000256" key="3">
    <source>
        <dbReference type="ARBA" id="ARBA00022448"/>
    </source>
</evidence>
<dbReference type="PANTHER" id="PTHR43029:SF10">
    <property type="entry name" value="AMMONIUM TRANSPORTER MEP2"/>
    <property type="match status" value="1"/>
</dbReference>
<keyword evidence="6 8" id="KW-0472">Membrane</keyword>
<dbReference type="PANTHER" id="PTHR43029">
    <property type="entry name" value="AMMONIUM TRANSPORTER MEP2"/>
    <property type="match status" value="1"/>
</dbReference>
<dbReference type="Pfam" id="PF00909">
    <property type="entry name" value="Ammonium_transp"/>
    <property type="match status" value="1"/>
</dbReference>
<dbReference type="Gene3D" id="1.10.3430.10">
    <property type="entry name" value="Ammonium transporter AmtB like domains"/>
    <property type="match status" value="1"/>
</dbReference>
<evidence type="ECO:0000256" key="9">
    <source>
        <dbReference type="SAM" id="SignalP"/>
    </source>
</evidence>
<feature type="chain" id="PRO_5034127832" description="Ammonium transporter" evidence="9">
    <location>
        <begin position="23"/>
        <end position="441"/>
    </location>
</feature>
<feature type="transmembrane region" description="Helical" evidence="8">
    <location>
        <begin position="249"/>
        <end position="270"/>
    </location>
</feature>
<gene>
    <name evidence="11" type="ORF">GCM10008956_27110</name>
</gene>